<evidence type="ECO:0000313" key="2">
    <source>
        <dbReference type="WBParaSite" id="Hba_10564"/>
    </source>
</evidence>
<evidence type="ECO:0000313" key="1">
    <source>
        <dbReference type="Proteomes" id="UP000095283"/>
    </source>
</evidence>
<protein>
    <submittedName>
        <fullName evidence="2">Cytochrome c oxidase subunit 1</fullName>
    </submittedName>
</protein>
<reference evidence="2" key="1">
    <citation type="submission" date="2016-11" db="UniProtKB">
        <authorList>
            <consortium name="WormBaseParasite"/>
        </authorList>
    </citation>
    <scope>IDENTIFICATION</scope>
</reference>
<proteinExistence type="predicted"/>
<keyword evidence="1" id="KW-1185">Reference proteome</keyword>
<organism evidence="1 2">
    <name type="scientific">Heterorhabditis bacteriophora</name>
    <name type="common">Entomopathogenic nematode worm</name>
    <dbReference type="NCBI Taxonomy" id="37862"/>
    <lineage>
        <taxon>Eukaryota</taxon>
        <taxon>Metazoa</taxon>
        <taxon>Ecdysozoa</taxon>
        <taxon>Nematoda</taxon>
        <taxon>Chromadorea</taxon>
        <taxon>Rhabditida</taxon>
        <taxon>Rhabditina</taxon>
        <taxon>Rhabditomorpha</taxon>
        <taxon>Strongyloidea</taxon>
        <taxon>Heterorhabditidae</taxon>
        <taxon>Heterorhabditis</taxon>
    </lineage>
</organism>
<dbReference type="WBParaSite" id="Hba_10564">
    <property type="protein sequence ID" value="Hba_10564"/>
    <property type="gene ID" value="Hba_10564"/>
</dbReference>
<dbReference type="Proteomes" id="UP000095283">
    <property type="component" value="Unplaced"/>
</dbReference>
<sequence>MNNPADYMGRSRAVNKGILYFIWS</sequence>
<name>A0A1I7WZ56_HETBA</name>
<accession>A0A1I7WZ56</accession>
<dbReference type="AlphaFoldDB" id="A0A1I7WZ56"/>